<feature type="signal peptide" evidence="1">
    <location>
        <begin position="1"/>
        <end position="19"/>
    </location>
</feature>
<dbReference type="PROSITE" id="PS51257">
    <property type="entry name" value="PROKAR_LIPOPROTEIN"/>
    <property type="match status" value="1"/>
</dbReference>
<gene>
    <name evidence="2" type="ORF">NMK_1649</name>
</gene>
<dbReference type="RefSeq" id="WP_146187146.1">
    <property type="nucleotide sequence ID" value="NZ_BDOQ01000006.1"/>
</dbReference>
<feature type="chain" id="PRO_5015346530" description="Lipoprotein" evidence="1">
    <location>
        <begin position="20"/>
        <end position="124"/>
    </location>
</feature>
<name>A0A2R5F8E9_9PROT</name>
<comment type="caution">
    <text evidence="2">The sequence shown here is derived from an EMBL/GenBank/DDBJ whole genome shotgun (WGS) entry which is preliminary data.</text>
</comment>
<accession>A0A2R5F8E9</accession>
<keyword evidence="3" id="KW-1185">Reference proteome</keyword>
<dbReference type="EMBL" id="BDOQ01000006">
    <property type="protein sequence ID" value="GBG14089.1"/>
    <property type="molecule type" value="Genomic_DNA"/>
</dbReference>
<evidence type="ECO:0000313" key="3">
    <source>
        <dbReference type="Proteomes" id="UP000245081"/>
    </source>
</evidence>
<organism evidence="2 3">
    <name type="scientific">Novimethylophilus kurashikiensis</name>
    <dbReference type="NCBI Taxonomy" id="1825523"/>
    <lineage>
        <taxon>Bacteria</taxon>
        <taxon>Pseudomonadati</taxon>
        <taxon>Pseudomonadota</taxon>
        <taxon>Betaproteobacteria</taxon>
        <taxon>Nitrosomonadales</taxon>
        <taxon>Methylophilaceae</taxon>
        <taxon>Novimethylophilus</taxon>
    </lineage>
</organism>
<evidence type="ECO:0000313" key="2">
    <source>
        <dbReference type="EMBL" id="GBG14089.1"/>
    </source>
</evidence>
<keyword evidence="1" id="KW-0732">Signal</keyword>
<protein>
    <recommendedName>
        <fullName evidence="4">Lipoprotein</fullName>
    </recommendedName>
</protein>
<evidence type="ECO:0000256" key="1">
    <source>
        <dbReference type="SAM" id="SignalP"/>
    </source>
</evidence>
<dbReference type="AlphaFoldDB" id="A0A2R5F8E9"/>
<proteinExistence type="predicted"/>
<dbReference type="Proteomes" id="UP000245081">
    <property type="component" value="Unassembled WGS sequence"/>
</dbReference>
<evidence type="ECO:0008006" key="4">
    <source>
        <dbReference type="Google" id="ProtNLM"/>
    </source>
</evidence>
<sequence>MTLKRLSLALGVAWLSACATTGTTENPTKEARQGWIDAIYTTNDLPQPLPPCLANISPSEIAAGRIVEVSYWSSRKVIYKLAELPPSMTASLHQAVEIWPESCAAGKLSRLAEVRTVSHSQSQN</sequence>
<reference evidence="2 3" key="1">
    <citation type="journal article" date="2018" name="Environ. Microbiol.">
        <title>Isolation and genomic characterization of Novimethylophilus kurashikiensis gen. nov. sp. nov., a new lanthanide-dependent methylotrophic species of Methylophilaceae.</title>
        <authorList>
            <person name="Lv H."/>
            <person name="Sahin N."/>
            <person name="Tani A."/>
        </authorList>
    </citation>
    <scope>NUCLEOTIDE SEQUENCE [LARGE SCALE GENOMIC DNA]</scope>
    <source>
        <strain evidence="2 3">La2-4</strain>
    </source>
</reference>